<dbReference type="AlphaFoldDB" id="A0A1G4AMG8"/>
<gene>
    <name evidence="1" type="ORF">CORC01_14393</name>
</gene>
<protein>
    <submittedName>
        <fullName evidence="1">Uncharacterized protein</fullName>
    </submittedName>
</protein>
<name>A0A1G4AMG8_9PEZI</name>
<evidence type="ECO:0000313" key="2">
    <source>
        <dbReference type="Proteomes" id="UP000176998"/>
    </source>
</evidence>
<dbReference type="GeneID" id="34567514"/>
<organism evidence="1 2">
    <name type="scientific">Colletotrichum orchidophilum</name>
    <dbReference type="NCBI Taxonomy" id="1209926"/>
    <lineage>
        <taxon>Eukaryota</taxon>
        <taxon>Fungi</taxon>
        <taxon>Dikarya</taxon>
        <taxon>Ascomycota</taxon>
        <taxon>Pezizomycotina</taxon>
        <taxon>Sordariomycetes</taxon>
        <taxon>Hypocreomycetidae</taxon>
        <taxon>Glomerellales</taxon>
        <taxon>Glomerellaceae</taxon>
        <taxon>Colletotrichum</taxon>
    </lineage>
</organism>
<sequence>PLCLPYARCRGTNTELGHLSVVCRHRWLSVIRELGEAEGAPFRSNDNRSRHRSIVPFRKQTFRSSRQTGNERHWHACGRALFPEEIHGSASHRIKGKDIAMVA</sequence>
<accession>A0A1G4AMG8</accession>
<reference evidence="1 2" key="1">
    <citation type="submission" date="2016-09" db="EMBL/GenBank/DDBJ databases">
        <authorList>
            <person name="Capua I."/>
            <person name="De Benedictis P."/>
            <person name="Joannis T."/>
            <person name="Lombin L.H."/>
            <person name="Cattoli G."/>
        </authorList>
    </citation>
    <scope>NUCLEOTIDE SEQUENCE [LARGE SCALE GENOMIC DNA]</scope>
    <source>
        <strain evidence="1 2">IMI 309357</strain>
    </source>
</reference>
<evidence type="ECO:0000313" key="1">
    <source>
        <dbReference type="EMBL" id="OHE90306.1"/>
    </source>
</evidence>
<dbReference type="EMBL" id="MJBS01000282">
    <property type="protein sequence ID" value="OHE90306.1"/>
    <property type="molecule type" value="Genomic_DNA"/>
</dbReference>
<dbReference type="Proteomes" id="UP000176998">
    <property type="component" value="Unassembled WGS sequence"/>
</dbReference>
<dbReference type="RefSeq" id="XP_022467483.1">
    <property type="nucleotide sequence ID" value="XM_022626004.1"/>
</dbReference>
<feature type="non-terminal residue" evidence="1">
    <location>
        <position position="1"/>
    </location>
</feature>
<comment type="caution">
    <text evidence="1">The sequence shown here is derived from an EMBL/GenBank/DDBJ whole genome shotgun (WGS) entry which is preliminary data.</text>
</comment>
<keyword evidence="2" id="KW-1185">Reference proteome</keyword>
<proteinExistence type="predicted"/>